<proteinExistence type="predicted"/>
<accession>A0ABQ0U148</accession>
<dbReference type="EMBL" id="BJUS01000005">
    <property type="protein sequence ID" value="GEK72279.1"/>
    <property type="molecule type" value="Genomic_DNA"/>
</dbReference>
<organism evidence="1 2">
    <name type="scientific">Halomonas halophila</name>
    <dbReference type="NCBI Taxonomy" id="29573"/>
    <lineage>
        <taxon>Bacteria</taxon>
        <taxon>Pseudomonadati</taxon>
        <taxon>Pseudomonadota</taxon>
        <taxon>Gammaproteobacteria</taxon>
        <taxon>Oceanospirillales</taxon>
        <taxon>Halomonadaceae</taxon>
        <taxon>Halomonas</taxon>
    </lineage>
</organism>
<dbReference type="Proteomes" id="UP000321121">
    <property type="component" value="Unassembled WGS sequence"/>
</dbReference>
<evidence type="ECO:0000313" key="1">
    <source>
        <dbReference type="EMBL" id="GEK72279.1"/>
    </source>
</evidence>
<reference evidence="1 2" key="1">
    <citation type="submission" date="2019-07" db="EMBL/GenBank/DDBJ databases">
        <title>Whole genome shotgun sequence of Halomonas halophila NBRC 102604.</title>
        <authorList>
            <person name="Hosoyama A."/>
            <person name="Uohara A."/>
            <person name="Ohji S."/>
            <person name="Ichikawa N."/>
        </authorList>
    </citation>
    <scope>NUCLEOTIDE SEQUENCE [LARGE SCALE GENOMIC DNA]</scope>
    <source>
        <strain evidence="1 2">NBRC 102604</strain>
    </source>
</reference>
<name>A0ABQ0U148_9GAMM</name>
<evidence type="ECO:0000313" key="2">
    <source>
        <dbReference type="Proteomes" id="UP000321121"/>
    </source>
</evidence>
<comment type="caution">
    <text evidence="1">The sequence shown here is derived from an EMBL/GenBank/DDBJ whole genome shotgun (WGS) entry which is preliminary data.</text>
</comment>
<keyword evidence="2" id="KW-1185">Reference proteome</keyword>
<gene>
    <name evidence="1" type="ORF">HHA04nite_08230</name>
</gene>
<protein>
    <submittedName>
        <fullName evidence="1">Uncharacterized protein</fullName>
    </submittedName>
</protein>
<sequence length="77" mass="8742">MSYKTTAMTFTRQSEISYTGQYHWRHGKRTISDTSYPVGVIGYDTSIARWRERGTIAVPTKKATPLARGGPSWHHQA</sequence>